<evidence type="ECO:0000313" key="3">
    <source>
        <dbReference type="Proteomes" id="UP000256884"/>
    </source>
</evidence>
<evidence type="ECO:0000259" key="1">
    <source>
        <dbReference type="Pfam" id="PF22036"/>
    </source>
</evidence>
<gene>
    <name evidence="2" type="ORF">C7448_104213</name>
</gene>
<dbReference type="Gene3D" id="2.40.128.20">
    <property type="match status" value="1"/>
</dbReference>
<keyword evidence="3" id="KW-1185">Reference proteome</keyword>
<dbReference type="OrthoDB" id="765051at2"/>
<dbReference type="Proteomes" id="UP000256884">
    <property type="component" value="Unassembled WGS sequence"/>
</dbReference>
<dbReference type="Pfam" id="PF22036">
    <property type="entry name" value="MoaF_like"/>
    <property type="match status" value="1"/>
</dbReference>
<reference evidence="2 3" key="1">
    <citation type="submission" date="2018-08" db="EMBL/GenBank/DDBJ databases">
        <title>Genomic Encyclopedia of Type Strains, Phase IV (KMG-IV): sequencing the most valuable type-strain genomes for metagenomic binning, comparative biology and taxonomic classification.</title>
        <authorList>
            <person name="Goeker M."/>
        </authorList>
    </citation>
    <scope>NUCLEOTIDE SEQUENCE [LARGE SCALE GENOMIC DNA]</scope>
    <source>
        <strain evidence="2 3">DSM 18841</strain>
    </source>
</reference>
<evidence type="ECO:0000313" key="2">
    <source>
        <dbReference type="EMBL" id="REH50601.1"/>
    </source>
</evidence>
<protein>
    <recommendedName>
        <fullName evidence="1">MoaF-like domain-containing protein</fullName>
    </recommendedName>
</protein>
<dbReference type="PROSITE" id="PS51257">
    <property type="entry name" value="PROKAR_LIPOPROTEIN"/>
    <property type="match status" value="1"/>
</dbReference>
<feature type="domain" description="MoaF-like" evidence="1">
    <location>
        <begin position="43"/>
        <end position="133"/>
    </location>
</feature>
<accession>A0A3E0HW25</accession>
<sequence length="141" mass="16234">MKKVIFIIMILTTIISCKNQNESKDELTEMEKGRPKETVSLSGKSFEYNYGDYVYEVNFKSETTLHWKCVKGNEKGREADETYSKQKLNNYTLFISWVEEDGLGVSQVINLKNNTVNTFLKIGKEIIPIAGTIHELQKLDE</sequence>
<dbReference type="EMBL" id="QUNS01000004">
    <property type="protein sequence ID" value="REH50601.1"/>
    <property type="molecule type" value="Genomic_DNA"/>
</dbReference>
<dbReference type="AlphaFoldDB" id="A0A3E0HW25"/>
<name>A0A3E0HW25_9FLAO</name>
<organism evidence="2 3">
    <name type="scientific">Tenacibaculum gallaicum</name>
    <dbReference type="NCBI Taxonomy" id="561505"/>
    <lineage>
        <taxon>Bacteria</taxon>
        <taxon>Pseudomonadati</taxon>
        <taxon>Bacteroidota</taxon>
        <taxon>Flavobacteriia</taxon>
        <taxon>Flavobacteriales</taxon>
        <taxon>Flavobacteriaceae</taxon>
        <taxon>Tenacibaculum</taxon>
    </lineage>
</organism>
<dbReference type="RefSeq" id="WP_115901187.1">
    <property type="nucleotide sequence ID" value="NZ_QUNS01000004.1"/>
</dbReference>
<dbReference type="InterPro" id="IPR012674">
    <property type="entry name" value="Calycin"/>
</dbReference>
<dbReference type="SUPFAM" id="SSF50814">
    <property type="entry name" value="Lipocalins"/>
    <property type="match status" value="1"/>
</dbReference>
<comment type="caution">
    <text evidence="2">The sequence shown here is derived from an EMBL/GenBank/DDBJ whole genome shotgun (WGS) entry which is preliminary data.</text>
</comment>
<dbReference type="InterPro" id="IPR053892">
    <property type="entry name" value="MoaF-like"/>
</dbReference>
<proteinExistence type="predicted"/>